<feature type="compositionally biased region" description="Low complexity" evidence="1">
    <location>
        <begin position="46"/>
        <end position="63"/>
    </location>
</feature>
<evidence type="ECO:0000313" key="2">
    <source>
        <dbReference type="Ensembl" id="ENSNLEP00000046928.1"/>
    </source>
</evidence>
<dbReference type="EMBL" id="ADFV01017422">
    <property type="status" value="NOT_ANNOTATED_CDS"/>
    <property type="molecule type" value="Genomic_DNA"/>
</dbReference>
<evidence type="ECO:0000256" key="1">
    <source>
        <dbReference type="SAM" id="MobiDB-lite"/>
    </source>
</evidence>
<keyword evidence="3" id="KW-1185">Reference proteome</keyword>
<feature type="region of interest" description="Disordered" evidence="1">
    <location>
        <begin position="126"/>
        <end position="151"/>
    </location>
</feature>
<reference evidence="2 3" key="1">
    <citation type="submission" date="2012-10" db="EMBL/GenBank/DDBJ databases">
        <authorList>
            <consortium name="Gibbon Genome Sequencing Consortium"/>
        </authorList>
    </citation>
    <scope>NUCLEOTIDE SEQUENCE [LARGE SCALE GENOMIC DNA]</scope>
</reference>
<evidence type="ECO:0000313" key="3">
    <source>
        <dbReference type="Proteomes" id="UP000001073"/>
    </source>
</evidence>
<feature type="compositionally biased region" description="Polar residues" evidence="1">
    <location>
        <begin position="33"/>
        <end position="45"/>
    </location>
</feature>
<dbReference type="Proteomes" id="UP000001073">
    <property type="component" value="Chromosome 1a"/>
</dbReference>
<sequence length="195" mass="20210">MQLTRRKLLHLCSAKLQREPEIGVAGGEARRSSALQQGDRGSSGTARSPESSASRAGSAALGAAGRGASVGQGPPRCTWPSLAPPSPRPQPRCWVRWVQRTDRGGSGVCRALFAFRSLAGSLCKPSGVGSTAGEAAGPGRRRSGRGRCGAGGGRFVPNSPWCVDTVDPGSFNSAHSRLQPLATPGVENQVRSRGR</sequence>
<feature type="region of interest" description="Disordered" evidence="1">
    <location>
        <begin position="20"/>
        <end position="91"/>
    </location>
</feature>
<feature type="region of interest" description="Disordered" evidence="1">
    <location>
        <begin position="173"/>
        <end position="195"/>
    </location>
</feature>
<dbReference type="OMA" id="FPQICNQ"/>
<dbReference type="AlphaFoldDB" id="A0A2I3HTM3"/>
<dbReference type="GeneTree" id="ENSGT00860000135749"/>
<name>A0A2I3HTM3_NOMLE</name>
<dbReference type="Ensembl" id="ENSNLET00000059582.1">
    <property type="protein sequence ID" value="ENSNLEP00000046928.1"/>
    <property type="gene ID" value="ENSNLEG00000035680.1"/>
</dbReference>
<reference evidence="2" key="2">
    <citation type="submission" date="2025-08" db="UniProtKB">
        <authorList>
            <consortium name="Ensembl"/>
        </authorList>
    </citation>
    <scope>IDENTIFICATION</scope>
</reference>
<reference evidence="2" key="3">
    <citation type="submission" date="2025-09" db="UniProtKB">
        <authorList>
            <consortium name="Ensembl"/>
        </authorList>
    </citation>
    <scope>IDENTIFICATION</scope>
</reference>
<accession>A0A2I3HTM3</accession>
<organism evidence="2 3">
    <name type="scientific">Nomascus leucogenys</name>
    <name type="common">Northern white-cheeked gibbon</name>
    <name type="synonym">Hylobates leucogenys</name>
    <dbReference type="NCBI Taxonomy" id="61853"/>
    <lineage>
        <taxon>Eukaryota</taxon>
        <taxon>Metazoa</taxon>
        <taxon>Chordata</taxon>
        <taxon>Craniata</taxon>
        <taxon>Vertebrata</taxon>
        <taxon>Euteleostomi</taxon>
        <taxon>Mammalia</taxon>
        <taxon>Eutheria</taxon>
        <taxon>Euarchontoglires</taxon>
        <taxon>Primates</taxon>
        <taxon>Haplorrhini</taxon>
        <taxon>Catarrhini</taxon>
        <taxon>Hylobatidae</taxon>
        <taxon>Nomascus</taxon>
    </lineage>
</organism>
<protein>
    <submittedName>
        <fullName evidence="2">Uncharacterized protein</fullName>
    </submittedName>
</protein>
<dbReference type="InParanoid" id="A0A2I3HTM3"/>
<proteinExistence type="predicted"/>